<keyword evidence="1" id="KW-0732">Signal</keyword>
<evidence type="ECO:0000313" key="4">
    <source>
        <dbReference type="Proteomes" id="UP000637423"/>
    </source>
</evidence>
<feature type="domain" description="Ice-binding protein C-terminal" evidence="2">
    <location>
        <begin position="264"/>
        <end position="286"/>
    </location>
</feature>
<dbReference type="RefSeq" id="WP_188564557.1">
    <property type="nucleotide sequence ID" value="NZ_BMED01000001.1"/>
</dbReference>
<reference evidence="3" key="1">
    <citation type="journal article" date="2014" name="Int. J. Syst. Evol. Microbiol.">
        <title>Complete genome sequence of Corynebacterium casei LMG S-19264T (=DSM 44701T), isolated from a smear-ripened cheese.</title>
        <authorList>
            <consortium name="US DOE Joint Genome Institute (JGI-PGF)"/>
            <person name="Walter F."/>
            <person name="Albersmeier A."/>
            <person name="Kalinowski J."/>
            <person name="Ruckert C."/>
        </authorList>
    </citation>
    <scope>NUCLEOTIDE SEQUENCE</scope>
    <source>
        <strain evidence="3">CGMCC 1.10998</strain>
    </source>
</reference>
<evidence type="ECO:0000259" key="2">
    <source>
        <dbReference type="Pfam" id="PF07589"/>
    </source>
</evidence>
<sequence>MKNLITATALAIAALSTIPAQASPLAITFGGQVATDGSGLTSSRINANNMPTTASGYFVETFDSATRNTDFPAGPSFYAGQNADGGNATAPNIGIQQNHGCAINSIGGGVAVTVTQGSFAVQTGNTSSGANPAGDNTCYGFGPGPEPRVAGTNAQILVDYNNFLAPGVKISYLGLYYGSIDTYNDLIFYTGNVSIGFTEIGSLTGTQVLAAASGNSGNQTQPGSNVYVNLDFAADQQFTAFAFRTTGIAFEVDNIVVGLSNRSDVPEPASLTLLGIGLAGLATARKRKNKHNK</sequence>
<evidence type="ECO:0000313" key="3">
    <source>
        <dbReference type="EMBL" id="GGC62523.1"/>
    </source>
</evidence>
<dbReference type="Pfam" id="PF07589">
    <property type="entry name" value="PEP-CTERM"/>
    <property type="match status" value="1"/>
</dbReference>
<keyword evidence="4" id="KW-1185">Reference proteome</keyword>
<dbReference type="Proteomes" id="UP000637423">
    <property type="component" value="Unassembled WGS sequence"/>
</dbReference>
<evidence type="ECO:0000256" key="1">
    <source>
        <dbReference type="SAM" id="SignalP"/>
    </source>
</evidence>
<dbReference type="NCBIfam" id="TIGR02595">
    <property type="entry name" value="PEP_CTERM"/>
    <property type="match status" value="1"/>
</dbReference>
<proteinExistence type="predicted"/>
<organism evidence="3 4">
    <name type="scientific">Undibacterium terreum</name>
    <dbReference type="NCBI Taxonomy" id="1224302"/>
    <lineage>
        <taxon>Bacteria</taxon>
        <taxon>Pseudomonadati</taxon>
        <taxon>Pseudomonadota</taxon>
        <taxon>Betaproteobacteria</taxon>
        <taxon>Burkholderiales</taxon>
        <taxon>Oxalobacteraceae</taxon>
        <taxon>Undibacterium</taxon>
    </lineage>
</organism>
<name>A0A916U7Z3_9BURK</name>
<reference evidence="3" key="2">
    <citation type="submission" date="2020-09" db="EMBL/GenBank/DDBJ databases">
        <authorList>
            <person name="Sun Q."/>
            <person name="Zhou Y."/>
        </authorList>
    </citation>
    <scope>NUCLEOTIDE SEQUENCE</scope>
    <source>
        <strain evidence="3">CGMCC 1.10998</strain>
    </source>
</reference>
<protein>
    <recommendedName>
        <fullName evidence="2">Ice-binding protein C-terminal domain-containing protein</fullName>
    </recommendedName>
</protein>
<dbReference type="AlphaFoldDB" id="A0A916U7Z3"/>
<dbReference type="EMBL" id="BMED01000001">
    <property type="protein sequence ID" value="GGC62523.1"/>
    <property type="molecule type" value="Genomic_DNA"/>
</dbReference>
<dbReference type="InterPro" id="IPR013424">
    <property type="entry name" value="Ice-binding_C"/>
</dbReference>
<feature type="chain" id="PRO_5037609313" description="Ice-binding protein C-terminal domain-containing protein" evidence="1">
    <location>
        <begin position="23"/>
        <end position="293"/>
    </location>
</feature>
<feature type="signal peptide" evidence="1">
    <location>
        <begin position="1"/>
        <end position="22"/>
    </location>
</feature>
<comment type="caution">
    <text evidence="3">The sequence shown here is derived from an EMBL/GenBank/DDBJ whole genome shotgun (WGS) entry which is preliminary data.</text>
</comment>
<accession>A0A916U7Z3</accession>
<gene>
    <name evidence="3" type="ORF">GCM10011396_06820</name>
</gene>